<dbReference type="GeneID" id="18166299"/>
<protein>
    <submittedName>
        <fullName evidence="5">Chymotrypsin B1</fullName>
    </submittedName>
</protein>
<dbReference type="KEGG" id="cmt:CCM_04276"/>
<comment type="similarity">
    <text evidence="1">Belongs to the peptidase S1 family.</text>
</comment>
<reference evidence="5 6" key="1">
    <citation type="journal article" date="2011" name="Genome Biol.">
        <title>Genome sequence of the insect pathogenic fungus Cordyceps militaris, a valued traditional Chinese medicine.</title>
        <authorList>
            <person name="Zheng P."/>
            <person name="Xia Y."/>
            <person name="Xiao G."/>
            <person name="Xiong C."/>
            <person name="Hu X."/>
            <person name="Zhang S."/>
            <person name="Zheng H."/>
            <person name="Huang Y."/>
            <person name="Zhou Y."/>
            <person name="Wang S."/>
            <person name="Zhao G.P."/>
            <person name="Liu X."/>
            <person name="St Leger R.J."/>
            <person name="Wang C."/>
        </authorList>
    </citation>
    <scope>NUCLEOTIDE SEQUENCE [LARGE SCALE GENOMIC DNA]</scope>
    <source>
        <strain evidence="5 6">CM01</strain>
    </source>
</reference>
<dbReference type="PROSITE" id="PS00134">
    <property type="entry name" value="TRYPSIN_HIS"/>
    <property type="match status" value="1"/>
</dbReference>
<dbReference type="InterPro" id="IPR043504">
    <property type="entry name" value="Peptidase_S1_PA_chymotrypsin"/>
</dbReference>
<dbReference type="PANTHER" id="PTHR24276">
    <property type="entry name" value="POLYSERASE-RELATED"/>
    <property type="match status" value="1"/>
</dbReference>
<evidence type="ECO:0000313" key="6">
    <source>
        <dbReference type="Proteomes" id="UP000001610"/>
    </source>
</evidence>
<gene>
    <name evidence="5" type="ORF">CCM_04276</name>
</gene>
<dbReference type="eggNOG" id="KOG3627">
    <property type="taxonomic scope" value="Eukaryota"/>
</dbReference>
<proteinExistence type="inferred from homology"/>
<sequence length="353" mass="37392">MTSPQLPVLLSLTHRSSTYPHSIHNSSTGITKDEKGVARCILDFSAFLLPIHAFVSALGIPTFARLAYYSPSEAYAAYIGTISTVTGDWRTLVTMSLKAAITLAISFSAILASSATVDKRIVNGEDADLGEVKFIVSLCQKNGKCYCGGSLLDSTTVLTAAHCVAQSKPISIKAGVVHPDYRPGLDKYGMVVQGPLHHNDIAILKLATPIDKSSDIDYATLPPAGSDAEVNSTATAAGWGRTIPDNPTAKALKPPTRLQKVVLPIRAREDCAQYENVGERDTIICAGGGGKNVCGGDSGGPLFDAKTLLGVVSMTTKDMDNGEEMCNQTPGVFTRVGSYIDFINQHLGSKTKQ</sequence>
<evidence type="ECO:0000256" key="3">
    <source>
        <dbReference type="RuleBase" id="RU363034"/>
    </source>
</evidence>
<keyword evidence="2" id="KW-1015">Disulfide bond</keyword>
<evidence type="ECO:0000256" key="2">
    <source>
        <dbReference type="ARBA" id="ARBA00023157"/>
    </source>
</evidence>
<dbReference type="Pfam" id="PF00089">
    <property type="entry name" value="Trypsin"/>
    <property type="match status" value="1"/>
</dbReference>
<dbReference type="VEuPathDB" id="FungiDB:CCM_04276"/>
<name>G3JE79_CORMM</name>
<evidence type="ECO:0000313" key="5">
    <source>
        <dbReference type="EMBL" id="EGX92904.1"/>
    </source>
</evidence>
<dbReference type="OrthoDB" id="4915747at2759"/>
<dbReference type="PANTHER" id="PTHR24276:SF98">
    <property type="entry name" value="FI18310P1-RELATED"/>
    <property type="match status" value="1"/>
</dbReference>
<keyword evidence="3" id="KW-0378">Hydrolase</keyword>
<dbReference type="OMA" id="ITEMICA"/>
<accession>G3JE79</accession>
<dbReference type="GO" id="GO:0006508">
    <property type="term" value="P:proteolysis"/>
    <property type="evidence" value="ECO:0007669"/>
    <property type="project" value="UniProtKB-KW"/>
</dbReference>
<dbReference type="AlphaFoldDB" id="G3JE79"/>
<organism evidence="5 6">
    <name type="scientific">Cordyceps militaris (strain CM01)</name>
    <name type="common">Caterpillar fungus</name>
    <dbReference type="NCBI Taxonomy" id="983644"/>
    <lineage>
        <taxon>Eukaryota</taxon>
        <taxon>Fungi</taxon>
        <taxon>Dikarya</taxon>
        <taxon>Ascomycota</taxon>
        <taxon>Pezizomycotina</taxon>
        <taxon>Sordariomycetes</taxon>
        <taxon>Hypocreomycetidae</taxon>
        <taxon>Hypocreales</taxon>
        <taxon>Cordycipitaceae</taxon>
        <taxon>Cordyceps</taxon>
    </lineage>
</organism>
<dbReference type="InterPro" id="IPR050430">
    <property type="entry name" value="Peptidase_S1"/>
</dbReference>
<dbReference type="GO" id="GO:0004252">
    <property type="term" value="F:serine-type endopeptidase activity"/>
    <property type="evidence" value="ECO:0007669"/>
    <property type="project" value="InterPro"/>
</dbReference>
<keyword evidence="3" id="KW-0720">Serine protease</keyword>
<dbReference type="InterPro" id="IPR033116">
    <property type="entry name" value="TRYPSIN_SER"/>
</dbReference>
<dbReference type="HOGENOM" id="CLU_006842_7_5_1"/>
<dbReference type="PROSITE" id="PS50240">
    <property type="entry name" value="TRYPSIN_DOM"/>
    <property type="match status" value="1"/>
</dbReference>
<dbReference type="SMART" id="SM00020">
    <property type="entry name" value="Tryp_SPc"/>
    <property type="match status" value="1"/>
</dbReference>
<evidence type="ECO:0000259" key="4">
    <source>
        <dbReference type="PROSITE" id="PS50240"/>
    </source>
</evidence>
<dbReference type="SMR" id="G3JE79"/>
<dbReference type="Proteomes" id="UP000001610">
    <property type="component" value="Unassembled WGS sequence"/>
</dbReference>
<dbReference type="RefSeq" id="XP_006669487.1">
    <property type="nucleotide sequence ID" value="XM_006669424.1"/>
</dbReference>
<dbReference type="CDD" id="cd00190">
    <property type="entry name" value="Tryp_SPc"/>
    <property type="match status" value="1"/>
</dbReference>
<dbReference type="Gene3D" id="2.40.10.10">
    <property type="entry name" value="Trypsin-like serine proteases"/>
    <property type="match status" value="3"/>
</dbReference>
<dbReference type="InterPro" id="IPR001254">
    <property type="entry name" value="Trypsin_dom"/>
</dbReference>
<dbReference type="InterPro" id="IPR001314">
    <property type="entry name" value="Peptidase_S1A"/>
</dbReference>
<dbReference type="InParanoid" id="G3JE79"/>
<dbReference type="PROSITE" id="PS00135">
    <property type="entry name" value="TRYPSIN_SER"/>
    <property type="match status" value="1"/>
</dbReference>
<keyword evidence="6" id="KW-1185">Reference proteome</keyword>
<dbReference type="EMBL" id="JH126401">
    <property type="protein sequence ID" value="EGX92904.1"/>
    <property type="molecule type" value="Genomic_DNA"/>
</dbReference>
<feature type="domain" description="Peptidase S1" evidence="4">
    <location>
        <begin position="121"/>
        <end position="348"/>
    </location>
</feature>
<dbReference type="PRINTS" id="PR00722">
    <property type="entry name" value="CHYMOTRYPSIN"/>
</dbReference>
<dbReference type="SUPFAM" id="SSF50494">
    <property type="entry name" value="Trypsin-like serine proteases"/>
    <property type="match status" value="1"/>
</dbReference>
<evidence type="ECO:0000256" key="1">
    <source>
        <dbReference type="ARBA" id="ARBA00007664"/>
    </source>
</evidence>
<dbReference type="STRING" id="983644.G3JE79"/>
<dbReference type="InterPro" id="IPR009003">
    <property type="entry name" value="Peptidase_S1_PA"/>
</dbReference>
<keyword evidence="3" id="KW-0645">Protease</keyword>
<dbReference type="InterPro" id="IPR018114">
    <property type="entry name" value="TRYPSIN_HIS"/>
</dbReference>